<dbReference type="InterPro" id="IPR005490">
    <property type="entry name" value="LD_TPept_cat_dom"/>
</dbReference>
<dbReference type="AlphaFoldDB" id="A0A1I2JQ28"/>
<sequence length="173" mass="19278">MHLTIVVMMMFLPLLPPQVNEEPVIIVNKATHELSVFEEGNEVFNASAAIGKTSELTPEGQFHVKVKAKEPYYRKKNIPGGTLENPLGTRWIGFDARGTDGRIYGIHGTNRPESIGKSVSAGCIRLQNKDVEKLFDIISLESEVVIVKSNNEMKSIYDSWIRDGLNRLLNPAT</sequence>
<evidence type="ECO:0000313" key="12">
    <source>
        <dbReference type="Proteomes" id="UP000198897"/>
    </source>
</evidence>
<dbReference type="SUPFAM" id="SSF141523">
    <property type="entry name" value="L,D-transpeptidase catalytic domain-like"/>
    <property type="match status" value="1"/>
</dbReference>
<dbReference type="Proteomes" id="UP000198897">
    <property type="component" value="Unassembled WGS sequence"/>
</dbReference>
<dbReference type="InterPro" id="IPR038063">
    <property type="entry name" value="Transpep_catalytic_dom"/>
</dbReference>
<evidence type="ECO:0000256" key="5">
    <source>
        <dbReference type="ARBA" id="ARBA00022960"/>
    </source>
</evidence>
<evidence type="ECO:0000256" key="8">
    <source>
        <dbReference type="ARBA" id="ARBA00060592"/>
    </source>
</evidence>
<evidence type="ECO:0000256" key="1">
    <source>
        <dbReference type="ARBA" id="ARBA00004752"/>
    </source>
</evidence>
<evidence type="ECO:0000313" key="11">
    <source>
        <dbReference type="EMBL" id="SFF54801.1"/>
    </source>
</evidence>
<dbReference type="UniPathway" id="UPA00219"/>
<dbReference type="GO" id="GO:0005576">
    <property type="term" value="C:extracellular region"/>
    <property type="evidence" value="ECO:0007669"/>
    <property type="project" value="TreeGrafter"/>
</dbReference>
<organism evidence="11 12">
    <name type="scientific">Halobacillus alkaliphilus</name>
    <dbReference type="NCBI Taxonomy" id="396056"/>
    <lineage>
        <taxon>Bacteria</taxon>
        <taxon>Bacillati</taxon>
        <taxon>Bacillota</taxon>
        <taxon>Bacilli</taxon>
        <taxon>Bacillales</taxon>
        <taxon>Bacillaceae</taxon>
        <taxon>Halobacillus</taxon>
    </lineage>
</organism>
<keyword evidence="7 9" id="KW-0961">Cell wall biogenesis/degradation</keyword>
<dbReference type="PANTHER" id="PTHR30582">
    <property type="entry name" value="L,D-TRANSPEPTIDASE"/>
    <property type="match status" value="1"/>
</dbReference>
<dbReference type="PANTHER" id="PTHR30582:SF4">
    <property type="entry name" value="L,D-TRANSPEPTIDASE YQJB-RELATED"/>
    <property type="match status" value="1"/>
</dbReference>
<comment type="pathway">
    <text evidence="1 9">Cell wall biogenesis; peptidoglycan biosynthesis.</text>
</comment>
<keyword evidence="5 9" id="KW-0133">Cell shape</keyword>
<name>A0A1I2JQ28_9BACI</name>
<dbReference type="Pfam" id="PF03734">
    <property type="entry name" value="YkuD"/>
    <property type="match status" value="1"/>
</dbReference>
<evidence type="ECO:0000256" key="9">
    <source>
        <dbReference type="PROSITE-ProRule" id="PRU01373"/>
    </source>
</evidence>
<comment type="similarity">
    <text evidence="2">Belongs to the YkuD family.</text>
</comment>
<evidence type="ECO:0000256" key="7">
    <source>
        <dbReference type="ARBA" id="ARBA00023316"/>
    </source>
</evidence>
<dbReference type="RefSeq" id="WP_089749290.1">
    <property type="nucleotide sequence ID" value="NZ_FOOG01000001.1"/>
</dbReference>
<accession>A0A1I2JQ28</accession>
<evidence type="ECO:0000256" key="2">
    <source>
        <dbReference type="ARBA" id="ARBA00005992"/>
    </source>
</evidence>
<protein>
    <submittedName>
        <fullName evidence="11">L,D-transpeptidase catalytic domain</fullName>
    </submittedName>
</protein>
<comment type="pathway">
    <text evidence="8">Glycan biosynthesis.</text>
</comment>
<dbReference type="FunFam" id="2.40.440.10:FF:000003">
    <property type="entry name" value="L,D-transpeptidase YciB"/>
    <property type="match status" value="1"/>
</dbReference>
<reference evidence="12" key="1">
    <citation type="submission" date="2016-10" db="EMBL/GenBank/DDBJ databases">
        <authorList>
            <person name="Varghese N."/>
            <person name="Submissions S."/>
        </authorList>
    </citation>
    <scope>NUCLEOTIDE SEQUENCE [LARGE SCALE GENOMIC DNA]</scope>
    <source>
        <strain evidence="12">FP5</strain>
    </source>
</reference>
<dbReference type="PROSITE" id="PS52029">
    <property type="entry name" value="LD_TPASE"/>
    <property type="match status" value="1"/>
</dbReference>
<dbReference type="GO" id="GO:0071555">
    <property type="term" value="P:cell wall organization"/>
    <property type="evidence" value="ECO:0007669"/>
    <property type="project" value="UniProtKB-UniRule"/>
</dbReference>
<dbReference type="Gene3D" id="2.40.440.10">
    <property type="entry name" value="L,D-transpeptidase catalytic domain-like"/>
    <property type="match status" value="1"/>
</dbReference>
<evidence type="ECO:0000256" key="4">
    <source>
        <dbReference type="ARBA" id="ARBA00022801"/>
    </source>
</evidence>
<dbReference type="InterPro" id="IPR050979">
    <property type="entry name" value="LD-transpeptidase"/>
</dbReference>
<evidence type="ECO:0000256" key="6">
    <source>
        <dbReference type="ARBA" id="ARBA00022984"/>
    </source>
</evidence>
<dbReference type="GO" id="GO:0008360">
    <property type="term" value="P:regulation of cell shape"/>
    <property type="evidence" value="ECO:0007669"/>
    <property type="project" value="UniProtKB-UniRule"/>
</dbReference>
<feature type="active site" description="Proton donor/acceptor" evidence="9">
    <location>
        <position position="107"/>
    </location>
</feature>
<keyword evidence="4" id="KW-0378">Hydrolase</keyword>
<dbReference type="EMBL" id="FOOG01000001">
    <property type="protein sequence ID" value="SFF54801.1"/>
    <property type="molecule type" value="Genomic_DNA"/>
</dbReference>
<proteinExistence type="inferred from homology"/>
<dbReference type="OrthoDB" id="9787225at2"/>
<dbReference type="GO" id="GO:0071972">
    <property type="term" value="F:peptidoglycan L,D-transpeptidase activity"/>
    <property type="evidence" value="ECO:0007669"/>
    <property type="project" value="TreeGrafter"/>
</dbReference>
<feature type="active site" description="Nucleophile" evidence="9">
    <location>
        <position position="123"/>
    </location>
</feature>
<feature type="domain" description="L,D-TPase catalytic" evidence="10">
    <location>
        <begin position="23"/>
        <end position="147"/>
    </location>
</feature>
<dbReference type="GO" id="GO:0018104">
    <property type="term" value="P:peptidoglycan-protein cross-linking"/>
    <property type="evidence" value="ECO:0007669"/>
    <property type="project" value="TreeGrafter"/>
</dbReference>
<keyword evidence="6 9" id="KW-0573">Peptidoglycan synthesis</keyword>
<evidence type="ECO:0000256" key="3">
    <source>
        <dbReference type="ARBA" id="ARBA00022679"/>
    </source>
</evidence>
<evidence type="ECO:0000259" key="10">
    <source>
        <dbReference type="PROSITE" id="PS52029"/>
    </source>
</evidence>
<dbReference type="CDD" id="cd16913">
    <property type="entry name" value="YkuD_like"/>
    <property type="match status" value="1"/>
</dbReference>
<gene>
    <name evidence="11" type="ORF">SAMN05216353_101234</name>
</gene>
<keyword evidence="3" id="KW-0808">Transferase</keyword>
<dbReference type="GO" id="GO:0016740">
    <property type="term" value="F:transferase activity"/>
    <property type="evidence" value="ECO:0007669"/>
    <property type="project" value="UniProtKB-KW"/>
</dbReference>
<keyword evidence="12" id="KW-1185">Reference proteome</keyword>